<protein>
    <recommendedName>
        <fullName evidence="1">DUF7870 domain-containing protein</fullName>
    </recommendedName>
</protein>
<evidence type="ECO:0000259" key="1">
    <source>
        <dbReference type="Pfam" id="PF25276"/>
    </source>
</evidence>
<accession>A0A9J5ZKU3</accession>
<dbReference type="InterPro" id="IPR057192">
    <property type="entry name" value="DUF7870"/>
</dbReference>
<evidence type="ECO:0000313" key="2">
    <source>
        <dbReference type="EMBL" id="KAG5612748.1"/>
    </source>
</evidence>
<dbReference type="OrthoDB" id="1919622at2759"/>
<dbReference type="Proteomes" id="UP000824120">
    <property type="component" value="Chromosome 4"/>
</dbReference>
<dbReference type="Pfam" id="PF25276">
    <property type="entry name" value="DUF7870"/>
    <property type="match status" value="1"/>
</dbReference>
<sequence>MANYNSIKLEVLPLIFHDLANEGLLKTRDRSLFITNGNEEVIYNSQVTSDYNMDLISLSDLAHKDETYDFALIPYDSSKSLDFIDRAMNVGGIVVVQLINNNPMITFSQPSNYKVVYIRKFDSTILAMRKTSSFTSIESTTTQHHRKLFNFGPNAKEDALKKLEDVLLEPPRAASGKSSRYLKKTRYLPELMNIHLESYPRRNTKFEIFKIEIVAKESSAPLIGMSDWLEKNVKENEYVVMKAEAEVVEEMSSLFAAEERRRQATVPDFSSNCSIHIRILISELYSVCSLDYFALLSLSAGGVTRWGGGSVEDHSCLHLVDSVERKEW</sequence>
<gene>
    <name evidence="2" type="ORF">H5410_024029</name>
</gene>
<dbReference type="PANTHER" id="PTHR33597">
    <property type="entry name" value="OS02G0760400 PROTEIN"/>
    <property type="match status" value="1"/>
</dbReference>
<dbReference type="AlphaFoldDB" id="A0A9J5ZKU3"/>
<reference evidence="2 3" key="1">
    <citation type="submission" date="2020-09" db="EMBL/GenBank/DDBJ databases">
        <title>De no assembly of potato wild relative species, Solanum commersonii.</title>
        <authorList>
            <person name="Cho K."/>
        </authorList>
    </citation>
    <scope>NUCLEOTIDE SEQUENCE [LARGE SCALE GENOMIC DNA]</scope>
    <source>
        <strain evidence="2">LZ3.2</strain>
        <tissue evidence="2">Leaf</tissue>
    </source>
</reference>
<evidence type="ECO:0000313" key="3">
    <source>
        <dbReference type="Proteomes" id="UP000824120"/>
    </source>
</evidence>
<name>A0A9J5ZKU3_SOLCO</name>
<dbReference type="EMBL" id="JACXVP010000004">
    <property type="protein sequence ID" value="KAG5612748.1"/>
    <property type="molecule type" value="Genomic_DNA"/>
</dbReference>
<organism evidence="2 3">
    <name type="scientific">Solanum commersonii</name>
    <name type="common">Commerson's wild potato</name>
    <name type="synonym">Commerson's nightshade</name>
    <dbReference type="NCBI Taxonomy" id="4109"/>
    <lineage>
        <taxon>Eukaryota</taxon>
        <taxon>Viridiplantae</taxon>
        <taxon>Streptophyta</taxon>
        <taxon>Embryophyta</taxon>
        <taxon>Tracheophyta</taxon>
        <taxon>Spermatophyta</taxon>
        <taxon>Magnoliopsida</taxon>
        <taxon>eudicotyledons</taxon>
        <taxon>Gunneridae</taxon>
        <taxon>Pentapetalae</taxon>
        <taxon>asterids</taxon>
        <taxon>lamiids</taxon>
        <taxon>Solanales</taxon>
        <taxon>Solanaceae</taxon>
        <taxon>Solanoideae</taxon>
        <taxon>Solaneae</taxon>
        <taxon>Solanum</taxon>
    </lineage>
</organism>
<proteinExistence type="predicted"/>
<dbReference type="PANTHER" id="PTHR33597:SF12">
    <property type="match status" value="1"/>
</dbReference>
<comment type="caution">
    <text evidence="2">The sequence shown here is derived from an EMBL/GenBank/DDBJ whole genome shotgun (WGS) entry which is preliminary data.</text>
</comment>
<keyword evidence="3" id="KW-1185">Reference proteome</keyword>
<feature type="domain" description="DUF7870" evidence="1">
    <location>
        <begin position="197"/>
        <end position="251"/>
    </location>
</feature>